<dbReference type="NCBIfam" id="NF005540">
    <property type="entry name" value="PRK07203.1"/>
    <property type="match status" value="1"/>
</dbReference>
<evidence type="ECO:0000256" key="1">
    <source>
        <dbReference type="ARBA" id="ARBA00022723"/>
    </source>
</evidence>
<dbReference type="PANTHER" id="PTHR43794">
    <property type="entry name" value="AMINOHYDROLASE SSNA-RELATED"/>
    <property type="match status" value="1"/>
</dbReference>
<dbReference type="Pfam" id="PF01979">
    <property type="entry name" value="Amidohydro_1"/>
    <property type="match status" value="1"/>
</dbReference>
<evidence type="ECO:0000259" key="4">
    <source>
        <dbReference type="Pfam" id="PF01979"/>
    </source>
</evidence>
<dbReference type="Gene3D" id="3.20.20.140">
    <property type="entry name" value="Metal-dependent hydrolases"/>
    <property type="match status" value="1"/>
</dbReference>
<dbReference type="Proteomes" id="UP000836597">
    <property type="component" value="Chromosome"/>
</dbReference>
<dbReference type="InterPro" id="IPR054418">
    <property type="entry name" value="MQNX/HUTI_composite_N"/>
</dbReference>
<evidence type="ECO:0000313" key="8">
    <source>
        <dbReference type="Proteomes" id="UP001071230"/>
    </source>
</evidence>
<keyword evidence="8" id="KW-1185">Reference proteome</keyword>
<dbReference type="AlphaFoldDB" id="A0A8S0VYG4"/>
<dbReference type="EMBL" id="CDGJ01000003">
    <property type="protein sequence ID" value="CEJ05875.1"/>
    <property type="molecule type" value="Genomic_DNA"/>
</dbReference>
<accession>A0A8S0VYG4</accession>
<dbReference type="GO" id="GO:0046872">
    <property type="term" value="F:metal ion binding"/>
    <property type="evidence" value="ECO:0007669"/>
    <property type="project" value="UniProtKB-KW"/>
</dbReference>
<dbReference type="EC" id="3.5.-.-" evidence="6"/>
<sequence length="442" mass="47816">MLLVGHGTVLTLGEPNRVITDGAVLIDGTVIKEVGLTGELRSRFPEASFIDARGKLIMPGLINSHMHLYSTFARGMDAKSKPPKSFTDILQGLWWKLDKLLTLEDVYYSALVPLIECVKTGTTTIIDHHASPMAVRGSLDRLAQAARETGVRSAFCYEVSERDGERIAQEGIAENTDFISACQKAPDSMTAGLFGLHASLTLSDRILAQCREAAAALGAGFHIHVAEGREDVEDSLAKSGLRVVERLHKFGILGAKTIAAHCVHVNEREIEILRESATQVVHNPESNMGNAVGAAPVLRMLAAGVRVGLGTDGYTADMFESAKVANLLQKHAAADPSVAWAEVPDMLYGNNPKIAGQLFGGRYGELSPGAKADLIIVDYLPPTPLTGENWSGHLLFGVSGRAVETTVTDGKVRMLRRELQGIDEERINARARELAQKLWQRI</sequence>
<proteinExistence type="predicted"/>
<evidence type="ECO:0000256" key="3">
    <source>
        <dbReference type="ARBA" id="ARBA00022833"/>
    </source>
</evidence>
<dbReference type="Pfam" id="PF22039">
    <property type="entry name" value="HUTI_composite_bact"/>
    <property type="match status" value="1"/>
</dbReference>
<keyword evidence="3" id="KW-0862">Zinc</keyword>
<keyword evidence="2 6" id="KW-0378">Hydrolase</keyword>
<evidence type="ECO:0000313" key="7">
    <source>
        <dbReference type="EMBL" id="CEJ05875.1"/>
    </source>
</evidence>
<dbReference type="GO" id="GO:0016810">
    <property type="term" value="F:hydrolase activity, acting on carbon-nitrogen (but not peptide) bonds"/>
    <property type="evidence" value="ECO:0007669"/>
    <property type="project" value="InterPro"/>
</dbReference>
<dbReference type="KEGG" id="aacx:DEACI_3816"/>
<name>A0A8S0VYG4_9FIRM</name>
<evidence type="ECO:0000313" key="6">
    <source>
        <dbReference type="EMBL" id="CAA7602993.1"/>
    </source>
</evidence>
<dbReference type="InterPro" id="IPR006680">
    <property type="entry name" value="Amidohydro-rel"/>
</dbReference>
<reference evidence="7" key="1">
    <citation type="submission" date="2014-11" db="EMBL/GenBank/DDBJ databases">
        <authorList>
            <person name="Hornung B.V."/>
        </authorList>
    </citation>
    <scope>NUCLEOTIDE SEQUENCE</scope>
    <source>
        <strain evidence="7">INE</strain>
    </source>
</reference>
<dbReference type="NCBIfam" id="TIGR03314">
    <property type="entry name" value="Se_ssnA"/>
    <property type="match status" value="1"/>
</dbReference>
<dbReference type="Proteomes" id="UP001071230">
    <property type="component" value="Unassembled WGS sequence"/>
</dbReference>
<feature type="domain" description="Aminodeoxyfutalosine deaminase/Imidazolonepropionase-like composite" evidence="5">
    <location>
        <begin position="22"/>
        <end position="47"/>
    </location>
</feature>
<dbReference type="InterPro" id="IPR050287">
    <property type="entry name" value="MTA/SAH_deaminase"/>
</dbReference>
<dbReference type="InterPro" id="IPR032466">
    <property type="entry name" value="Metal_Hydrolase"/>
</dbReference>
<evidence type="ECO:0000259" key="5">
    <source>
        <dbReference type="Pfam" id="PF22039"/>
    </source>
</evidence>
<gene>
    <name evidence="7" type="ORF">DEACI_0295</name>
    <name evidence="6" type="ORF">DEACI_3816</name>
</gene>
<dbReference type="PANTHER" id="PTHR43794:SF11">
    <property type="entry name" value="AMIDOHYDROLASE-RELATED DOMAIN-CONTAINING PROTEIN"/>
    <property type="match status" value="1"/>
</dbReference>
<dbReference type="InterPro" id="IPR017700">
    <property type="entry name" value="Aminohydrolase_SsnA"/>
</dbReference>
<dbReference type="InterPro" id="IPR011059">
    <property type="entry name" value="Metal-dep_hydrolase_composite"/>
</dbReference>
<feature type="domain" description="Amidohydrolase-related" evidence="4">
    <location>
        <begin position="57"/>
        <end position="412"/>
    </location>
</feature>
<keyword evidence="1" id="KW-0479">Metal-binding</keyword>
<dbReference type="EC" id="3.-.-.-" evidence="6"/>
<protein>
    <submittedName>
        <fullName evidence="6">Amidohydrolase family</fullName>
        <ecNumber evidence="6">3.-.-.-</ecNumber>
        <ecNumber evidence="6">3.5.-.-</ecNumber>
    </submittedName>
    <submittedName>
        <fullName evidence="7">Protein SsnA</fullName>
    </submittedName>
</protein>
<dbReference type="CDD" id="cd01298">
    <property type="entry name" value="ATZ_TRZ_like"/>
    <property type="match status" value="1"/>
</dbReference>
<dbReference type="RefSeq" id="WP_240986280.1">
    <property type="nucleotide sequence ID" value="NZ_CDGJ01000003.1"/>
</dbReference>
<dbReference type="SUPFAM" id="SSF51556">
    <property type="entry name" value="Metallo-dependent hydrolases"/>
    <property type="match status" value="1"/>
</dbReference>
<dbReference type="Gene3D" id="2.30.40.10">
    <property type="entry name" value="Urease, subunit C, domain 1"/>
    <property type="match status" value="1"/>
</dbReference>
<evidence type="ECO:0000256" key="2">
    <source>
        <dbReference type="ARBA" id="ARBA00022801"/>
    </source>
</evidence>
<organism evidence="6">
    <name type="scientific">Acididesulfobacillus acetoxydans</name>
    <dbReference type="NCBI Taxonomy" id="1561005"/>
    <lineage>
        <taxon>Bacteria</taxon>
        <taxon>Bacillati</taxon>
        <taxon>Bacillota</taxon>
        <taxon>Clostridia</taxon>
        <taxon>Eubacteriales</taxon>
        <taxon>Peptococcaceae</taxon>
        <taxon>Acididesulfobacillus</taxon>
    </lineage>
</organism>
<dbReference type="EMBL" id="LR746496">
    <property type="protein sequence ID" value="CAA7602993.1"/>
    <property type="molecule type" value="Genomic_DNA"/>
</dbReference>
<reference evidence="6" key="2">
    <citation type="submission" date="2020-01" db="EMBL/GenBank/DDBJ databases">
        <authorList>
            <person name="Hornung B."/>
        </authorList>
    </citation>
    <scope>NUCLEOTIDE SEQUENCE</scope>
    <source>
        <strain evidence="6">PacBioINE</strain>
    </source>
</reference>
<dbReference type="SUPFAM" id="SSF51338">
    <property type="entry name" value="Composite domain of metallo-dependent hydrolases"/>
    <property type="match status" value="1"/>
</dbReference>